<gene>
    <name evidence="2" type="ORF">GUJ93_ZPchr0337g7073</name>
</gene>
<proteinExistence type="predicted"/>
<name>A0A8J5RIL2_ZIZPA</name>
<keyword evidence="3" id="KW-1185">Reference proteome</keyword>
<dbReference type="EMBL" id="JAAALK010001735">
    <property type="protein sequence ID" value="KAG8040734.1"/>
    <property type="molecule type" value="Genomic_DNA"/>
</dbReference>
<dbReference type="Proteomes" id="UP000729402">
    <property type="component" value="Unassembled WGS sequence"/>
</dbReference>
<comment type="caution">
    <text evidence="2">The sequence shown here is derived from an EMBL/GenBank/DDBJ whole genome shotgun (WGS) entry which is preliminary data.</text>
</comment>
<accession>A0A8J5RIL2</accession>
<protein>
    <submittedName>
        <fullName evidence="2">Uncharacterized protein</fullName>
    </submittedName>
</protein>
<organism evidence="2 3">
    <name type="scientific">Zizania palustris</name>
    <name type="common">Northern wild rice</name>
    <dbReference type="NCBI Taxonomy" id="103762"/>
    <lineage>
        <taxon>Eukaryota</taxon>
        <taxon>Viridiplantae</taxon>
        <taxon>Streptophyta</taxon>
        <taxon>Embryophyta</taxon>
        <taxon>Tracheophyta</taxon>
        <taxon>Spermatophyta</taxon>
        <taxon>Magnoliopsida</taxon>
        <taxon>Liliopsida</taxon>
        <taxon>Poales</taxon>
        <taxon>Poaceae</taxon>
        <taxon>BOP clade</taxon>
        <taxon>Oryzoideae</taxon>
        <taxon>Oryzeae</taxon>
        <taxon>Zizaniinae</taxon>
        <taxon>Zizania</taxon>
    </lineage>
</organism>
<evidence type="ECO:0000313" key="3">
    <source>
        <dbReference type="Proteomes" id="UP000729402"/>
    </source>
</evidence>
<feature type="region of interest" description="Disordered" evidence="1">
    <location>
        <begin position="23"/>
        <end position="46"/>
    </location>
</feature>
<evidence type="ECO:0000256" key="1">
    <source>
        <dbReference type="SAM" id="MobiDB-lite"/>
    </source>
</evidence>
<sequence length="106" mass="11254">MVQARPLERVVATGHHLSRFAPPLAAGSATATRSTRRRLPEPNGASAGSVLRLLGLTELGGNKWRHLFDHAGLRVKISSIVALELLGRGWAGRVIQLVGSGAMQTV</sequence>
<reference evidence="2" key="1">
    <citation type="journal article" date="2021" name="bioRxiv">
        <title>Whole Genome Assembly and Annotation of Northern Wild Rice, Zizania palustris L., Supports a Whole Genome Duplication in the Zizania Genus.</title>
        <authorList>
            <person name="Haas M."/>
            <person name="Kono T."/>
            <person name="Macchietto M."/>
            <person name="Millas R."/>
            <person name="McGilp L."/>
            <person name="Shao M."/>
            <person name="Duquette J."/>
            <person name="Hirsch C.N."/>
            <person name="Kimball J."/>
        </authorList>
    </citation>
    <scope>NUCLEOTIDE SEQUENCE</scope>
    <source>
        <tissue evidence="2">Fresh leaf tissue</tissue>
    </source>
</reference>
<dbReference type="AlphaFoldDB" id="A0A8J5RIL2"/>
<evidence type="ECO:0000313" key="2">
    <source>
        <dbReference type="EMBL" id="KAG8040734.1"/>
    </source>
</evidence>
<reference evidence="2" key="2">
    <citation type="submission" date="2021-02" db="EMBL/GenBank/DDBJ databases">
        <authorList>
            <person name="Kimball J.A."/>
            <person name="Haas M.W."/>
            <person name="Macchietto M."/>
            <person name="Kono T."/>
            <person name="Duquette J."/>
            <person name="Shao M."/>
        </authorList>
    </citation>
    <scope>NUCLEOTIDE SEQUENCE</scope>
    <source>
        <tissue evidence="2">Fresh leaf tissue</tissue>
    </source>
</reference>